<name>A0A1M6Y7W1_9BACL</name>
<dbReference type="InterPro" id="IPR050900">
    <property type="entry name" value="Transposase_IS3/IS150/IS904"/>
</dbReference>
<dbReference type="EMBL" id="FRAF01000044">
    <property type="protein sequence ID" value="SHL14263.1"/>
    <property type="molecule type" value="Genomic_DNA"/>
</dbReference>
<evidence type="ECO:0000259" key="1">
    <source>
        <dbReference type="PROSITE" id="PS50994"/>
    </source>
</evidence>
<dbReference type="GO" id="GO:0015074">
    <property type="term" value="P:DNA integration"/>
    <property type="evidence" value="ECO:0007669"/>
    <property type="project" value="InterPro"/>
</dbReference>
<dbReference type="InterPro" id="IPR001584">
    <property type="entry name" value="Integrase_cat-core"/>
</dbReference>
<organism evidence="2 3">
    <name type="scientific">Alicyclobacillus tolerans</name>
    <dbReference type="NCBI Taxonomy" id="90970"/>
    <lineage>
        <taxon>Bacteria</taxon>
        <taxon>Bacillati</taxon>
        <taxon>Bacillota</taxon>
        <taxon>Bacilli</taxon>
        <taxon>Bacillales</taxon>
        <taxon>Alicyclobacillaceae</taxon>
        <taxon>Alicyclobacillus</taxon>
    </lineage>
</organism>
<dbReference type="InterPro" id="IPR012337">
    <property type="entry name" value="RNaseH-like_sf"/>
</dbReference>
<dbReference type="PANTHER" id="PTHR46889">
    <property type="entry name" value="TRANSPOSASE INSF FOR INSERTION SEQUENCE IS3B-RELATED"/>
    <property type="match status" value="1"/>
</dbReference>
<dbReference type="InterPro" id="IPR036397">
    <property type="entry name" value="RNaseH_sf"/>
</dbReference>
<dbReference type="Pfam" id="PF13683">
    <property type="entry name" value="rve_3"/>
    <property type="match status" value="1"/>
</dbReference>
<dbReference type="PANTHER" id="PTHR46889:SF4">
    <property type="entry name" value="TRANSPOSASE INSO FOR INSERTION SEQUENCE ELEMENT IS911B-RELATED"/>
    <property type="match status" value="1"/>
</dbReference>
<keyword evidence="3" id="KW-1185">Reference proteome</keyword>
<dbReference type="GO" id="GO:0003676">
    <property type="term" value="F:nucleic acid binding"/>
    <property type="evidence" value="ECO:0007669"/>
    <property type="project" value="InterPro"/>
</dbReference>
<accession>A0A1M6Y7W1</accession>
<gene>
    <name evidence="2" type="ORF">SAMN05443507_1449</name>
</gene>
<dbReference type="PROSITE" id="PS50994">
    <property type="entry name" value="INTEGRASE"/>
    <property type="match status" value="1"/>
</dbReference>
<dbReference type="Proteomes" id="UP000184016">
    <property type="component" value="Unassembled WGS sequence"/>
</dbReference>
<proteinExistence type="predicted"/>
<dbReference type="AlphaFoldDB" id="A0A1M6Y7W1"/>
<feature type="non-terminal residue" evidence="2">
    <location>
        <position position="1"/>
    </location>
</feature>
<dbReference type="Gene3D" id="3.30.420.10">
    <property type="entry name" value="Ribonuclease H-like superfamily/Ribonuclease H"/>
    <property type="match status" value="1"/>
</dbReference>
<sequence>HVFEDGCEQLGVTHERIPPKTPNKNAHIESFHSQLESDRLSGAEFENYQAAYAAVTEYITFYNQHRIHGSLYDLSPEQFMRAIANNEVQPFVVKV</sequence>
<dbReference type="SUPFAM" id="SSF53098">
    <property type="entry name" value="Ribonuclease H-like"/>
    <property type="match status" value="1"/>
</dbReference>
<protein>
    <submittedName>
        <fullName evidence="2">Putative transposase</fullName>
    </submittedName>
</protein>
<evidence type="ECO:0000313" key="3">
    <source>
        <dbReference type="Proteomes" id="UP000184016"/>
    </source>
</evidence>
<evidence type="ECO:0000313" key="2">
    <source>
        <dbReference type="EMBL" id="SHL14263.1"/>
    </source>
</evidence>
<dbReference type="STRING" id="1830138.SAMN05443507_1449"/>
<reference evidence="3" key="1">
    <citation type="submission" date="2016-11" db="EMBL/GenBank/DDBJ databases">
        <authorList>
            <person name="Varghese N."/>
            <person name="Submissions S."/>
        </authorList>
    </citation>
    <scope>NUCLEOTIDE SEQUENCE [LARGE SCALE GENOMIC DNA]</scope>
    <source>
        <strain evidence="3">USBA-503</strain>
    </source>
</reference>
<feature type="domain" description="Integrase catalytic" evidence="1">
    <location>
        <begin position="1"/>
        <end position="84"/>
    </location>
</feature>
<dbReference type="RefSeq" id="WP_072875400.1">
    <property type="nucleotide sequence ID" value="NZ_FRAF01000044.1"/>
</dbReference>